<dbReference type="Proteomes" id="UP001352852">
    <property type="component" value="Unassembled WGS sequence"/>
</dbReference>
<name>A0ABU7EB15_9TELE</name>
<gene>
    <name evidence="1" type="ORF">CHARACLAT_007256</name>
</gene>
<evidence type="ECO:0000313" key="2">
    <source>
        <dbReference type="Proteomes" id="UP001352852"/>
    </source>
</evidence>
<protein>
    <submittedName>
        <fullName evidence="1">Uncharacterized protein</fullName>
    </submittedName>
</protein>
<dbReference type="EMBL" id="JAHUTJ010049579">
    <property type="protein sequence ID" value="MED6283290.1"/>
    <property type="molecule type" value="Genomic_DNA"/>
</dbReference>
<accession>A0ABU7EB15</accession>
<comment type="caution">
    <text evidence="1">The sequence shown here is derived from an EMBL/GenBank/DDBJ whole genome shotgun (WGS) entry which is preliminary data.</text>
</comment>
<organism evidence="1 2">
    <name type="scientific">Characodon lateralis</name>
    <dbReference type="NCBI Taxonomy" id="208331"/>
    <lineage>
        <taxon>Eukaryota</taxon>
        <taxon>Metazoa</taxon>
        <taxon>Chordata</taxon>
        <taxon>Craniata</taxon>
        <taxon>Vertebrata</taxon>
        <taxon>Euteleostomi</taxon>
        <taxon>Actinopterygii</taxon>
        <taxon>Neopterygii</taxon>
        <taxon>Teleostei</taxon>
        <taxon>Neoteleostei</taxon>
        <taxon>Acanthomorphata</taxon>
        <taxon>Ovalentaria</taxon>
        <taxon>Atherinomorphae</taxon>
        <taxon>Cyprinodontiformes</taxon>
        <taxon>Goodeidae</taxon>
        <taxon>Characodon</taxon>
    </lineage>
</organism>
<proteinExistence type="predicted"/>
<keyword evidence="2" id="KW-1185">Reference proteome</keyword>
<reference evidence="1 2" key="1">
    <citation type="submission" date="2021-06" db="EMBL/GenBank/DDBJ databases">
        <authorList>
            <person name="Palmer J.M."/>
        </authorList>
    </citation>
    <scope>NUCLEOTIDE SEQUENCE [LARGE SCALE GENOMIC DNA]</scope>
    <source>
        <strain evidence="1 2">CL_MEX2019</strain>
        <tissue evidence="1">Muscle</tissue>
    </source>
</reference>
<evidence type="ECO:0000313" key="1">
    <source>
        <dbReference type="EMBL" id="MED6283290.1"/>
    </source>
</evidence>
<sequence>MPDCRLTETPSAAQLIGPNHYRSLGLSTCHMTLYISTELKIIAASPCTWTQRGRGSDAPLWRTLPEYSSLGEGLPNCTDTPIVQLAASPTACNGVEAGSVCLSVSIVVIPSWTTHNRGRVMLCWEAFPARSSIFPLTFSLWITFLACKASNEAGSLNV</sequence>